<dbReference type="Pfam" id="PF01757">
    <property type="entry name" value="Acyl_transf_3"/>
    <property type="match status" value="1"/>
</dbReference>
<feature type="transmembrane region" description="Helical" evidence="1">
    <location>
        <begin position="506"/>
        <end position="522"/>
    </location>
</feature>
<feature type="signal peptide" evidence="2">
    <location>
        <begin position="1"/>
        <end position="23"/>
    </location>
</feature>
<dbReference type="OrthoDB" id="118951at2759"/>
<protein>
    <submittedName>
        <fullName evidence="4">Nose resistant to fluoxetine protein 6</fullName>
    </submittedName>
</protein>
<feature type="transmembrane region" description="Helical" evidence="1">
    <location>
        <begin position="281"/>
        <end position="303"/>
    </location>
</feature>
<feature type="transmembrane region" description="Helical" evidence="1">
    <location>
        <begin position="575"/>
        <end position="595"/>
    </location>
</feature>
<dbReference type="InterPro" id="IPR002656">
    <property type="entry name" value="Acyl_transf_3_dom"/>
</dbReference>
<keyword evidence="1" id="KW-1133">Transmembrane helix</keyword>
<dbReference type="PANTHER" id="PTHR11161:SF0">
    <property type="entry name" value="O-ACYLTRANSFERASE LIKE PROTEIN"/>
    <property type="match status" value="1"/>
</dbReference>
<dbReference type="InterPro" id="IPR006621">
    <property type="entry name" value="Nose-resist-to-fluoxetine_N"/>
</dbReference>
<keyword evidence="1" id="KW-0472">Membrane</keyword>
<keyword evidence="2" id="KW-0732">Signal</keyword>
<dbReference type="GeneID" id="105219568"/>
<feature type="domain" description="Nose resistant-to-fluoxetine protein N-terminal" evidence="3">
    <location>
        <begin position="66"/>
        <end position="210"/>
    </location>
</feature>
<dbReference type="EMBL" id="GBXI01002727">
    <property type="protein sequence ID" value="JAD11565.1"/>
    <property type="molecule type" value="Transcribed_RNA"/>
</dbReference>
<accession>A0A0A1XL00</accession>
<dbReference type="GO" id="GO:0016747">
    <property type="term" value="F:acyltransferase activity, transferring groups other than amino-acyl groups"/>
    <property type="evidence" value="ECO:0007669"/>
    <property type="project" value="InterPro"/>
</dbReference>
<evidence type="ECO:0000313" key="4">
    <source>
        <dbReference type="EMBL" id="JAD11565.1"/>
    </source>
</evidence>
<organism evidence="4">
    <name type="scientific">Zeugodacus cucurbitae</name>
    <name type="common">Melon fruit fly</name>
    <name type="synonym">Bactrocera cucurbitae</name>
    <dbReference type="NCBI Taxonomy" id="28588"/>
    <lineage>
        <taxon>Eukaryota</taxon>
        <taxon>Metazoa</taxon>
        <taxon>Ecdysozoa</taxon>
        <taxon>Arthropoda</taxon>
        <taxon>Hexapoda</taxon>
        <taxon>Insecta</taxon>
        <taxon>Pterygota</taxon>
        <taxon>Neoptera</taxon>
        <taxon>Endopterygota</taxon>
        <taxon>Diptera</taxon>
        <taxon>Brachycera</taxon>
        <taxon>Muscomorpha</taxon>
        <taxon>Tephritoidea</taxon>
        <taxon>Tephritidae</taxon>
        <taxon>Zeugodacus</taxon>
        <taxon>Zeugodacus</taxon>
    </lineage>
</organism>
<dbReference type="InterPro" id="IPR052728">
    <property type="entry name" value="O2_lipid_transport_reg"/>
</dbReference>
<dbReference type="PANTHER" id="PTHR11161">
    <property type="entry name" value="O-ACYLTRANSFERASE"/>
    <property type="match status" value="1"/>
</dbReference>
<feature type="transmembrane region" description="Helical" evidence="1">
    <location>
        <begin position="602"/>
        <end position="621"/>
    </location>
</feature>
<gene>
    <name evidence="4" type="primary">nrf-6_15</name>
    <name evidence="4" type="ORF">g.1770</name>
</gene>
<keyword evidence="1" id="KW-0812">Transmembrane</keyword>
<feature type="transmembrane region" description="Helical" evidence="1">
    <location>
        <begin position="221"/>
        <end position="243"/>
    </location>
</feature>
<evidence type="ECO:0000256" key="2">
    <source>
        <dbReference type="SAM" id="SignalP"/>
    </source>
</evidence>
<feature type="transmembrane region" description="Helical" evidence="1">
    <location>
        <begin position="458"/>
        <end position="479"/>
    </location>
</feature>
<evidence type="ECO:0000256" key="1">
    <source>
        <dbReference type="SAM" id="Phobius"/>
    </source>
</evidence>
<proteinExistence type="predicted"/>
<reference evidence="4" key="2">
    <citation type="journal article" date="2015" name="Gigascience">
        <title>Reconstructing a comprehensive transcriptome assembly of a white-pupal translocated strain of the pest fruit fly Bactrocera cucurbitae.</title>
        <authorList>
            <person name="Sim S.B."/>
            <person name="Calla B."/>
            <person name="Hall B."/>
            <person name="DeRego T."/>
            <person name="Geib S.M."/>
        </authorList>
    </citation>
    <scope>NUCLEOTIDE SEQUENCE</scope>
</reference>
<dbReference type="AlphaFoldDB" id="A0A0A1XL00"/>
<feature type="transmembrane region" description="Helical" evidence="1">
    <location>
        <begin position="323"/>
        <end position="348"/>
    </location>
</feature>
<name>A0A0A1XL00_ZEUCU</name>
<feature type="chain" id="PRO_5001995073" evidence="2">
    <location>
        <begin position="24"/>
        <end position="718"/>
    </location>
</feature>
<evidence type="ECO:0000259" key="3">
    <source>
        <dbReference type="SMART" id="SM00703"/>
    </source>
</evidence>
<sequence length="718" mass="82491">MAARHYFAAFALLLAVFAHNCYAEESTALAAVSGSPFKNDLAYTFYKEGAKIGAEAFNSSYRAYDNSQCLKDIDRISQALDEYYEWAIEFPDTWGRLPVGLMWGHALSFGAYEECIAASWEFGRDDVLRGQYCLARVPIKKYMDEIKPRESTLQARISYKYKRPEVFELGICIPSSCSAELGNKILTEVMNRHYDAGISSTMVHEKYCKYEQPVKLRGIDIFAIVFFSFIVFCMFASSVYDYIKTKNNQPKKPLFVAFSVLTNAPKIFTVKKSNNPNVIQCLNGLRCFSMMWVVFGHGYMTFYELPHINRDKFYTWVETPYSMLVQNATLCVDTFFFMSGLLMLWGAFREMERTKGKLNLGLMYFHRYIRLTPVVAVVILYIMSLYKYSGHGPMWMKIGTQDDRCSDTWWATLLYVQNYVFPKKICISQSWYLAVDTQLYVISPLILIPLWKWGKKALAPIILFGVLCMGCTFATFMTWKFTLFRVDDDHVDDRQRLTYYPTHTRVPTWLIGVIFGYFLYKYNRGRQIALAKKWVITGWVLAFGVMLTDMWGPYWRILPENPSAPIIEGAFYEPLSRASWAVAIGWIVWACYNGHGGIINDFLSWGFFTGFSRLTYCMYVIHRIVQLVNGGRIQTDTHFGDYEMVLRWWHDFGVALTLSVFATLAFEAPILGIEKAIFGRGDSKPAPKKIEPTSAPTPTVPEVTVDVDKTAIPEVTKA</sequence>
<feature type="transmembrane region" description="Helical" evidence="1">
    <location>
        <begin position="652"/>
        <end position="673"/>
    </location>
</feature>
<feature type="transmembrane region" description="Helical" evidence="1">
    <location>
        <begin position="368"/>
        <end position="386"/>
    </location>
</feature>
<reference evidence="4" key="1">
    <citation type="submission" date="2014-11" db="EMBL/GenBank/DDBJ databases">
        <authorList>
            <person name="Geib S."/>
        </authorList>
    </citation>
    <scope>NUCLEOTIDE SEQUENCE</scope>
</reference>
<dbReference type="SMART" id="SM00703">
    <property type="entry name" value="NRF"/>
    <property type="match status" value="1"/>
</dbReference>
<dbReference type="Pfam" id="PF20146">
    <property type="entry name" value="NRF"/>
    <property type="match status" value="1"/>
</dbReference>
<feature type="transmembrane region" description="Helical" evidence="1">
    <location>
        <begin position="431"/>
        <end position="451"/>
    </location>
</feature>
<feature type="transmembrane region" description="Helical" evidence="1">
    <location>
        <begin position="534"/>
        <end position="555"/>
    </location>
</feature>